<reference evidence="1 2" key="1">
    <citation type="journal article" date="2021" name="Elife">
        <title>Chloroplast acquisition without the gene transfer in kleptoplastic sea slugs, Plakobranchus ocellatus.</title>
        <authorList>
            <person name="Maeda T."/>
            <person name="Takahashi S."/>
            <person name="Yoshida T."/>
            <person name="Shimamura S."/>
            <person name="Takaki Y."/>
            <person name="Nagai Y."/>
            <person name="Toyoda A."/>
            <person name="Suzuki Y."/>
            <person name="Arimoto A."/>
            <person name="Ishii H."/>
            <person name="Satoh N."/>
            <person name="Nishiyama T."/>
            <person name="Hasebe M."/>
            <person name="Maruyama T."/>
            <person name="Minagawa J."/>
            <person name="Obokata J."/>
            <person name="Shigenobu S."/>
        </authorList>
    </citation>
    <scope>NUCLEOTIDE SEQUENCE [LARGE SCALE GENOMIC DNA]</scope>
</reference>
<dbReference type="AlphaFoldDB" id="A0AAV3YX16"/>
<evidence type="ECO:0000313" key="1">
    <source>
        <dbReference type="EMBL" id="GFN87009.1"/>
    </source>
</evidence>
<keyword evidence="2" id="KW-1185">Reference proteome</keyword>
<evidence type="ECO:0008006" key="3">
    <source>
        <dbReference type="Google" id="ProtNLM"/>
    </source>
</evidence>
<proteinExistence type="predicted"/>
<protein>
    <recommendedName>
        <fullName evidence="3">SRCR domain-containing protein</fullName>
    </recommendedName>
</protein>
<comment type="caution">
    <text evidence="1">The sequence shown here is derived from an EMBL/GenBank/DDBJ whole genome shotgun (WGS) entry which is preliminary data.</text>
</comment>
<evidence type="ECO:0000313" key="2">
    <source>
        <dbReference type="Proteomes" id="UP000735302"/>
    </source>
</evidence>
<sequence>MRLHNEPLCTTLHHATLHHTASESTTAQHNAQSGLLTSRDRKYLKHSTNWTCSQDLERLDIVCSNEAGSVGLTMHQQLSTPRYVSVRDLLDDDGALVAQWIAHPS</sequence>
<name>A0AAV3YX16_9GAST</name>
<organism evidence="1 2">
    <name type="scientific">Plakobranchus ocellatus</name>
    <dbReference type="NCBI Taxonomy" id="259542"/>
    <lineage>
        <taxon>Eukaryota</taxon>
        <taxon>Metazoa</taxon>
        <taxon>Spiralia</taxon>
        <taxon>Lophotrochozoa</taxon>
        <taxon>Mollusca</taxon>
        <taxon>Gastropoda</taxon>
        <taxon>Heterobranchia</taxon>
        <taxon>Euthyneura</taxon>
        <taxon>Panpulmonata</taxon>
        <taxon>Sacoglossa</taxon>
        <taxon>Placobranchoidea</taxon>
        <taxon>Plakobranchidae</taxon>
        <taxon>Plakobranchus</taxon>
    </lineage>
</organism>
<dbReference type="Proteomes" id="UP000735302">
    <property type="component" value="Unassembled WGS sequence"/>
</dbReference>
<dbReference type="EMBL" id="BLXT01001645">
    <property type="protein sequence ID" value="GFN87009.1"/>
    <property type="molecule type" value="Genomic_DNA"/>
</dbReference>
<gene>
    <name evidence="1" type="ORF">PoB_001351500</name>
</gene>
<accession>A0AAV3YX16</accession>